<proteinExistence type="predicted"/>
<gene>
    <name evidence="1" type="ORF">SDC9_194220</name>
</gene>
<reference evidence="1" key="1">
    <citation type="submission" date="2019-08" db="EMBL/GenBank/DDBJ databases">
        <authorList>
            <person name="Kucharzyk K."/>
            <person name="Murdoch R.W."/>
            <person name="Higgins S."/>
            <person name="Loffler F."/>
        </authorList>
    </citation>
    <scope>NUCLEOTIDE SEQUENCE</scope>
</reference>
<accession>A0A645I8A8</accession>
<comment type="caution">
    <text evidence="1">The sequence shown here is derived from an EMBL/GenBank/DDBJ whole genome shotgun (WGS) entry which is preliminary data.</text>
</comment>
<dbReference type="EMBL" id="VSSQ01107463">
    <property type="protein sequence ID" value="MPN46629.1"/>
    <property type="molecule type" value="Genomic_DNA"/>
</dbReference>
<organism evidence="1">
    <name type="scientific">bioreactor metagenome</name>
    <dbReference type="NCBI Taxonomy" id="1076179"/>
    <lineage>
        <taxon>unclassified sequences</taxon>
        <taxon>metagenomes</taxon>
        <taxon>ecological metagenomes</taxon>
    </lineage>
</organism>
<sequence length="146" mass="16734">MLSDDVRREANCHADVSSPVSMEHVSDVRVDQNHVILFQNVILTADRESGPPAKQGRQLDFRMPVEEISVHFVDIVGAQRYRTVSGRVSERKIIRVHSMPPWRAFENPDRIFPVTEKVYILRKADGTAFSAKVRIFAGKIFRSVFR</sequence>
<name>A0A645I8A8_9ZZZZ</name>
<evidence type="ECO:0000313" key="1">
    <source>
        <dbReference type="EMBL" id="MPN46629.1"/>
    </source>
</evidence>
<dbReference type="AlphaFoldDB" id="A0A645I8A8"/>
<protein>
    <submittedName>
        <fullName evidence="1">Uncharacterized protein</fullName>
    </submittedName>
</protein>